<dbReference type="EMBL" id="AFWT01000008">
    <property type="protein sequence ID" value="EGV32177.1"/>
    <property type="molecule type" value="Genomic_DNA"/>
</dbReference>
<gene>
    <name evidence="1" type="ORF">ThidrDRAFT_1413</name>
</gene>
<keyword evidence="2" id="KW-1185">Reference proteome</keyword>
<evidence type="ECO:0000313" key="1">
    <source>
        <dbReference type="EMBL" id="EGV32177.1"/>
    </source>
</evidence>
<proteinExistence type="predicted"/>
<reference evidence="1 2" key="1">
    <citation type="submission" date="2011-06" db="EMBL/GenBank/DDBJ databases">
        <title>The draft genome of Thiorhodococcus drewsii AZ1.</title>
        <authorList>
            <consortium name="US DOE Joint Genome Institute (JGI-PGF)"/>
            <person name="Lucas S."/>
            <person name="Han J."/>
            <person name="Lapidus A."/>
            <person name="Cheng J.-F."/>
            <person name="Goodwin L."/>
            <person name="Pitluck S."/>
            <person name="Peters L."/>
            <person name="Land M.L."/>
            <person name="Hauser L."/>
            <person name="Vogl K."/>
            <person name="Liu Z."/>
            <person name="Imhoff J."/>
            <person name="Thiel V."/>
            <person name="Frigaard N.-U."/>
            <person name="Bryant D.A."/>
            <person name="Woyke T.J."/>
        </authorList>
    </citation>
    <scope>NUCLEOTIDE SEQUENCE [LARGE SCALE GENOMIC DNA]</scope>
    <source>
        <strain evidence="1 2">AZ1</strain>
    </source>
</reference>
<protein>
    <submittedName>
        <fullName evidence="1">Uncharacterized protein</fullName>
    </submittedName>
</protein>
<dbReference type="Proteomes" id="UP000004200">
    <property type="component" value="Unassembled WGS sequence"/>
</dbReference>
<name>G2DZF0_9GAMM</name>
<organism evidence="1 2">
    <name type="scientific">Thiorhodococcus drewsii AZ1</name>
    <dbReference type="NCBI Taxonomy" id="765913"/>
    <lineage>
        <taxon>Bacteria</taxon>
        <taxon>Pseudomonadati</taxon>
        <taxon>Pseudomonadota</taxon>
        <taxon>Gammaproteobacteria</taxon>
        <taxon>Chromatiales</taxon>
        <taxon>Chromatiaceae</taxon>
        <taxon>Thiorhodococcus</taxon>
    </lineage>
</organism>
<dbReference type="AlphaFoldDB" id="G2DZF0"/>
<comment type="caution">
    <text evidence="1">The sequence shown here is derived from an EMBL/GenBank/DDBJ whole genome shotgun (WGS) entry which is preliminary data.</text>
</comment>
<accession>G2DZF0</accession>
<evidence type="ECO:0000313" key="2">
    <source>
        <dbReference type="Proteomes" id="UP000004200"/>
    </source>
</evidence>
<sequence>MALRLGHFLHAFCSRYFLQHFSDFLLIEAPAHRAVADQAAEASAVCPICLAIPASSLSIKRSDWP</sequence>